<dbReference type="EMBL" id="KL367596">
    <property type="protein sequence ID" value="KFD62391.1"/>
    <property type="molecule type" value="Genomic_DNA"/>
</dbReference>
<dbReference type="EMBL" id="KL363185">
    <property type="protein sequence ID" value="KFD58150.1"/>
    <property type="molecule type" value="Genomic_DNA"/>
</dbReference>
<keyword evidence="4" id="KW-1185">Reference proteome</keyword>
<gene>
    <name evidence="2" type="ORF">M513_00913</name>
    <name evidence="3" type="ORF">M514_00913</name>
</gene>
<evidence type="ECO:0000256" key="1">
    <source>
        <dbReference type="SAM" id="MobiDB-lite"/>
    </source>
</evidence>
<evidence type="ECO:0000313" key="3">
    <source>
        <dbReference type="EMBL" id="KFD62391.1"/>
    </source>
</evidence>
<accession>A0A085MYU5</accession>
<evidence type="ECO:0000313" key="4">
    <source>
        <dbReference type="Proteomes" id="UP000030764"/>
    </source>
</evidence>
<proteinExistence type="predicted"/>
<organism evidence="3">
    <name type="scientific">Trichuris suis</name>
    <name type="common">pig whipworm</name>
    <dbReference type="NCBI Taxonomy" id="68888"/>
    <lineage>
        <taxon>Eukaryota</taxon>
        <taxon>Metazoa</taxon>
        <taxon>Ecdysozoa</taxon>
        <taxon>Nematoda</taxon>
        <taxon>Enoplea</taxon>
        <taxon>Dorylaimia</taxon>
        <taxon>Trichinellida</taxon>
        <taxon>Trichuridae</taxon>
        <taxon>Trichuris</taxon>
    </lineage>
</organism>
<reference evidence="3 4" key="1">
    <citation type="journal article" date="2014" name="Nat. Genet.">
        <title>Genome and transcriptome of the porcine whipworm Trichuris suis.</title>
        <authorList>
            <person name="Jex A.R."/>
            <person name="Nejsum P."/>
            <person name="Schwarz E.M."/>
            <person name="Hu L."/>
            <person name="Young N.D."/>
            <person name="Hall R.S."/>
            <person name="Korhonen P.K."/>
            <person name="Liao S."/>
            <person name="Thamsborg S."/>
            <person name="Xia J."/>
            <person name="Xu P."/>
            <person name="Wang S."/>
            <person name="Scheerlinck J.P."/>
            <person name="Hofmann A."/>
            <person name="Sternberg P.W."/>
            <person name="Wang J."/>
            <person name="Gasser R.B."/>
        </authorList>
    </citation>
    <scope>NUCLEOTIDE SEQUENCE [LARGE SCALE GENOMIC DNA]</scope>
    <source>
        <strain evidence="3">DCEP-RM93F</strain>
        <strain evidence="2">DCEP-RM93M</strain>
    </source>
</reference>
<sequence>MTASSSTMLIRLASSGRSQAASSTTLPPTSSTIPRASELALTQSLAVSLDTSHLRRAGSYARARAEICWRNASNPASKILASKLDDTSLAFLFAKAAATTSQPQTGKCLVNVNLL</sequence>
<dbReference type="Proteomes" id="UP000030764">
    <property type="component" value="Unassembled WGS sequence"/>
</dbReference>
<feature type="compositionally biased region" description="Low complexity" evidence="1">
    <location>
        <begin position="22"/>
        <end position="32"/>
    </location>
</feature>
<evidence type="ECO:0000313" key="2">
    <source>
        <dbReference type="EMBL" id="KFD58150.1"/>
    </source>
</evidence>
<name>A0A085MYU5_9BILA</name>
<dbReference type="AlphaFoldDB" id="A0A085MYU5"/>
<dbReference type="Proteomes" id="UP000030758">
    <property type="component" value="Unassembled WGS sequence"/>
</dbReference>
<protein>
    <submittedName>
        <fullName evidence="3">Uncharacterized protein</fullName>
    </submittedName>
</protein>
<feature type="region of interest" description="Disordered" evidence="1">
    <location>
        <begin position="14"/>
        <end position="33"/>
    </location>
</feature>